<dbReference type="GO" id="GO:0003677">
    <property type="term" value="F:DNA binding"/>
    <property type="evidence" value="ECO:0007669"/>
    <property type="project" value="UniProtKB-KW"/>
</dbReference>
<dbReference type="PROSITE" id="PS51194">
    <property type="entry name" value="HELICASE_CTER"/>
    <property type="match status" value="1"/>
</dbReference>
<dbReference type="Gene3D" id="2.40.50.140">
    <property type="entry name" value="Nucleic acid-binding proteins"/>
    <property type="match status" value="1"/>
</dbReference>
<dbReference type="NCBIfam" id="NF008167">
    <property type="entry name" value="PRK10917.2-1"/>
    <property type="match status" value="1"/>
</dbReference>
<dbReference type="OrthoDB" id="9804325at2"/>
<gene>
    <name evidence="12" type="ORF">CLV63_11438</name>
</gene>
<dbReference type="PROSITE" id="PS51192">
    <property type="entry name" value="HELICASE_ATP_BIND_1"/>
    <property type="match status" value="1"/>
</dbReference>
<evidence type="ECO:0000256" key="8">
    <source>
        <dbReference type="ARBA" id="ARBA00049819"/>
    </source>
</evidence>
<dbReference type="AlphaFoldDB" id="A0A2P8DEG6"/>
<evidence type="ECO:0000256" key="3">
    <source>
        <dbReference type="ARBA" id="ARBA00022801"/>
    </source>
</evidence>
<dbReference type="SMART" id="SM00487">
    <property type="entry name" value="DEXDc"/>
    <property type="match status" value="1"/>
</dbReference>
<proteinExistence type="predicted"/>
<dbReference type="CDD" id="cd04488">
    <property type="entry name" value="RecG_wedge_OBF"/>
    <property type="match status" value="1"/>
</dbReference>
<sequence length="733" mass="78241">MTALDEPLHRTLGDKAAKRLAKELDLHTAGDLLRHYPRRYATRGELTDLASLAEGELVTVVAEVVHATRVPMRNRGGSMLKVVVTDGSARVSMLFFPGKGNNVGHHQSRLPPGRRAMFAGKVSTFRGERQLSHPEYETFPDDEDTGADLARAFAETLVPVYPASKNLASWKIAQCVGIVLDQLGDLPDPLPAGLRRRHRLTGLSSAFQRIHRPDTPADIGASRHRLKWDEAFVLQLALARRRREAAVVAARPRPGGPGGLLDAFDAALPFTLTEGQREVGEVIAAGLASSHPMHRLLQGDVGAGKTLVALRAMLQVVDSGGQAVLLAPTEVLAQQHHRSITASLGPLAQAGRLGGAENATRVALLTGSQGAAARREALLDAASGAAGIVIGTHALLQEHVGFADLGLVVVDEQHRFGVEQRDAMREKSADGRPHVLVMTATPIPRTVAMTVYGDLDVVALTQAPAGRSPIATHVVPAQERPRFLDRAWERISEEAGQGRQTYVVCPRIGDGLDRGAEPSGAPPEEGDAPRPPLAVLDVAAQLSGGPLAGLRVECLHGRLGPDDKEAVMRRFTAGEVDVLVATTVIEVGVDVPNATVMAIMDADRFGVSQLHQLRGRVGRGSLPGLCLLVTDAPDGAPARERLDAVAATSDGFELARVDLEQRREGDVLGDAQSGRKSSLRLLTLLHDEDLIREAREEAEALVADDPDLEAHAPLVAALAELLSDDRADYLEKT</sequence>
<name>A0A2P8DEG6_9ACTN</name>
<feature type="region of interest" description="Disordered" evidence="9">
    <location>
        <begin position="509"/>
        <end position="531"/>
    </location>
</feature>
<evidence type="ECO:0000256" key="2">
    <source>
        <dbReference type="ARBA" id="ARBA00022763"/>
    </source>
</evidence>
<evidence type="ECO:0000313" key="13">
    <source>
        <dbReference type="Proteomes" id="UP000240542"/>
    </source>
</evidence>
<dbReference type="Pfam" id="PF17191">
    <property type="entry name" value="RecG_wedge"/>
    <property type="match status" value="1"/>
</dbReference>
<keyword evidence="5" id="KW-0067">ATP-binding</keyword>
<dbReference type="SUPFAM" id="SSF52540">
    <property type="entry name" value="P-loop containing nucleoside triphosphate hydrolases"/>
    <property type="match status" value="2"/>
</dbReference>
<keyword evidence="2" id="KW-0227">DNA damage</keyword>
<reference evidence="12 13" key="1">
    <citation type="submission" date="2018-03" db="EMBL/GenBank/DDBJ databases">
        <title>Genomic Encyclopedia of Archaeal and Bacterial Type Strains, Phase II (KMG-II): from individual species to whole genera.</title>
        <authorList>
            <person name="Goeker M."/>
        </authorList>
    </citation>
    <scope>NUCLEOTIDE SEQUENCE [LARGE SCALE GENOMIC DNA]</scope>
    <source>
        <strain evidence="12 13">DSM 45312</strain>
    </source>
</reference>
<keyword evidence="6" id="KW-0238">DNA-binding</keyword>
<dbReference type="GO" id="GO:0006281">
    <property type="term" value="P:DNA repair"/>
    <property type="evidence" value="ECO:0007669"/>
    <property type="project" value="UniProtKB-KW"/>
</dbReference>
<dbReference type="Pfam" id="PF00270">
    <property type="entry name" value="DEAD"/>
    <property type="match status" value="1"/>
</dbReference>
<dbReference type="InterPro" id="IPR011545">
    <property type="entry name" value="DEAD/DEAH_box_helicase_dom"/>
</dbReference>
<organism evidence="12 13">
    <name type="scientific">Murinocardiopsis flavida</name>
    <dbReference type="NCBI Taxonomy" id="645275"/>
    <lineage>
        <taxon>Bacteria</taxon>
        <taxon>Bacillati</taxon>
        <taxon>Actinomycetota</taxon>
        <taxon>Actinomycetes</taxon>
        <taxon>Streptosporangiales</taxon>
        <taxon>Nocardiopsidaceae</taxon>
        <taxon>Murinocardiopsis</taxon>
    </lineage>
</organism>
<evidence type="ECO:0000256" key="6">
    <source>
        <dbReference type="ARBA" id="ARBA00023125"/>
    </source>
</evidence>
<dbReference type="InterPro" id="IPR047112">
    <property type="entry name" value="RecG/Mfd"/>
</dbReference>
<dbReference type="GO" id="GO:0016787">
    <property type="term" value="F:hydrolase activity"/>
    <property type="evidence" value="ECO:0007669"/>
    <property type="project" value="UniProtKB-KW"/>
</dbReference>
<evidence type="ECO:0000313" key="12">
    <source>
        <dbReference type="EMBL" id="PSK95605.1"/>
    </source>
</evidence>
<evidence type="ECO:0000256" key="4">
    <source>
        <dbReference type="ARBA" id="ARBA00022806"/>
    </source>
</evidence>
<keyword evidence="1" id="KW-0547">Nucleotide-binding</keyword>
<accession>A0A2P8DEG6</accession>
<dbReference type="Gene3D" id="3.40.50.300">
    <property type="entry name" value="P-loop containing nucleotide triphosphate hydrolases"/>
    <property type="match status" value="2"/>
</dbReference>
<evidence type="ECO:0000259" key="11">
    <source>
        <dbReference type="PROSITE" id="PS51194"/>
    </source>
</evidence>
<evidence type="ECO:0000256" key="7">
    <source>
        <dbReference type="ARBA" id="ARBA00023204"/>
    </source>
</evidence>
<keyword evidence="3" id="KW-0378">Hydrolase</keyword>
<keyword evidence="4 12" id="KW-0347">Helicase</keyword>
<dbReference type="Pfam" id="PF00271">
    <property type="entry name" value="Helicase_C"/>
    <property type="match status" value="1"/>
</dbReference>
<dbReference type="GO" id="GO:0005524">
    <property type="term" value="F:ATP binding"/>
    <property type="evidence" value="ECO:0007669"/>
    <property type="project" value="UniProtKB-KW"/>
</dbReference>
<keyword evidence="13" id="KW-1185">Reference proteome</keyword>
<dbReference type="InterPro" id="IPR033454">
    <property type="entry name" value="RecG_wedge"/>
</dbReference>
<dbReference type="RefSeq" id="WP_106584672.1">
    <property type="nucleotide sequence ID" value="NZ_PYGA01000014.1"/>
</dbReference>
<feature type="domain" description="Helicase ATP-binding" evidence="10">
    <location>
        <begin position="286"/>
        <end position="460"/>
    </location>
</feature>
<dbReference type="SMART" id="SM00490">
    <property type="entry name" value="HELICc"/>
    <property type="match status" value="1"/>
</dbReference>
<dbReference type="SUPFAM" id="SSF50249">
    <property type="entry name" value="Nucleic acid-binding proteins"/>
    <property type="match status" value="1"/>
</dbReference>
<dbReference type="PANTHER" id="PTHR47964">
    <property type="entry name" value="ATP-DEPENDENT DNA HELICASE HOMOLOG RECG, CHLOROPLASTIC"/>
    <property type="match status" value="1"/>
</dbReference>
<keyword evidence="7" id="KW-0234">DNA repair</keyword>
<dbReference type="GO" id="GO:0003678">
    <property type="term" value="F:DNA helicase activity"/>
    <property type="evidence" value="ECO:0007669"/>
    <property type="project" value="TreeGrafter"/>
</dbReference>
<dbReference type="Pfam" id="PF19833">
    <property type="entry name" value="RecG_dom3_C"/>
    <property type="match status" value="1"/>
</dbReference>
<evidence type="ECO:0000256" key="9">
    <source>
        <dbReference type="SAM" id="MobiDB-lite"/>
    </source>
</evidence>
<dbReference type="InterPro" id="IPR012340">
    <property type="entry name" value="NA-bd_OB-fold"/>
</dbReference>
<feature type="domain" description="Helicase C-terminal" evidence="11">
    <location>
        <begin position="483"/>
        <end position="665"/>
    </location>
</feature>
<protein>
    <recommendedName>
        <fullName evidence="8">Probable DNA 3'-5' helicase RecG</fullName>
    </recommendedName>
</protein>
<comment type="caution">
    <text evidence="12">The sequence shown here is derived from an EMBL/GenBank/DDBJ whole genome shotgun (WGS) entry which is preliminary data.</text>
</comment>
<dbReference type="InterPro" id="IPR001650">
    <property type="entry name" value="Helicase_C-like"/>
</dbReference>
<evidence type="ECO:0000256" key="1">
    <source>
        <dbReference type="ARBA" id="ARBA00022741"/>
    </source>
</evidence>
<dbReference type="InterPro" id="IPR014001">
    <property type="entry name" value="Helicase_ATP-bd"/>
</dbReference>
<dbReference type="InterPro" id="IPR045562">
    <property type="entry name" value="RecG_dom3_C"/>
</dbReference>
<evidence type="ECO:0000256" key="5">
    <source>
        <dbReference type="ARBA" id="ARBA00022840"/>
    </source>
</evidence>
<dbReference type="PANTHER" id="PTHR47964:SF1">
    <property type="entry name" value="ATP-DEPENDENT DNA HELICASE HOMOLOG RECG, CHLOROPLASTIC"/>
    <property type="match status" value="1"/>
</dbReference>
<evidence type="ECO:0000259" key="10">
    <source>
        <dbReference type="PROSITE" id="PS51192"/>
    </source>
</evidence>
<dbReference type="EMBL" id="PYGA01000014">
    <property type="protein sequence ID" value="PSK95605.1"/>
    <property type="molecule type" value="Genomic_DNA"/>
</dbReference>
<dbReference type="InterPro" id="IPR027417">
    <property type="entry name" value="P-loop_NTPase"/>
</dbReference>
<dbReference type="Proteomes" id="UP000240542">
    <property type="component" value="Unassembled WGS sequence"/>
</dbReference>